<dbReference type="EMBL" id="CAJVPZ010096008">
    <property type="protein sequence ID" value="CAG8818529.1"/>
    <property type="molecule type" value="Genomic_DNA"/>
</dbReference>
<evidence type="ECO:0000313" key="2">
    <source>
        <dbReference type="EMBL" id="CAG8818529.1"/>
    </source>
</evidence>
<organism evidence="2 3">
    <name type="scientific">Racocetra fulgida</name>
    <dbReference type="NCBI Taxonomy" id="60492"/>
    <lineage>
        <taxon>Eukaryota</taxon>
        <taxon>Fungi</taxon>
        <taxon>Fungi incertae sedis</taxon>
        <taxon>Mucoromycota</taxon>
        <taxon>Glomeromycotina</taxon>
        <taxon>Glomeromycetes</taxon>
        <taxon>Diversisporales</taxon>
        <taxon>Gigasporaceae</taxon>
        <taxon>Racocetra</taxon>
    </lineage>
</organism>
<protein>
    <submittedName>
        <fullName evidence="2">4482_t:CDS:1</fullName>
    </submittedName>
</protein>
<gene>
    <name evidence="2" type="ORF">RFULGI_LOCUS19424</name>
</gene>
<reference evidence="2" key="1">
    <citation type="submission" date="2021-06" db="EMBL/GenBank/DDBJ databases">
        <authorList>
            <person name="Kallberg Y."/>
            <person name="Tangrot J."/>
            <person name="Rosling A."/>
        </authorList>
    </citation>
    <scope>NUCLEOTIDE SEQUENCE</scope>
    <source>
        <strain evidence="2">IN212</strain>
    </source>
</reference>
<feature type="region of interest" description="Disordered" evidence="1">
    <location>
        <begin position="25"/>
        <end position="47"/>
    </location>
</feature>
<feature type="non-terminal residue" evidence="2">
    <location>
        <position position="47"/>
    </location>
</feature>
<comment type="caution">
    <text evidence="2">The sequence shown here is derived from an EMBL/GenBank/DDBJ whole genome shotgun (WGS) entry which is preliminary data.</text>
</comment>
<dbReference type="AlphaFoldDB" id="A0A9N9K9Z4"/>
<keyword evidence="3" id="KW-1185">Reference proteome</keyword>
<evidence type="ECO:0000256" key="1">
    <source>
        <dbReference type="SAM" id="MobiDB-lite"/>
    </source>
</evidence>
<name>A0A9N9K9Z4_9GLOM</name>
<dbReference type="Proteomes" id="UP000789396">
    <property type="component" value="Unassembled WGS sequence"/>
</dbReference>
<sequence>DAHDENVYAENVLVDDDDLKLLYQQDVEEPKKKKTGNLQRELENNSP</sequence>
<feature type="non-terminal residue" evidence="2">
    <location>
        <position position="1"/>
    </location>
</feature>
<proteinExistence type="predicted"/>
<evidence type="ECO:0000313" key="3">
    <source>
        <dbReference type="Proteomes" id="UP000789396"/>
    </source>
</evidence>
<accession>A0A9N9K9Z4</accession>